<dbReference type="PANTHER" id="PTHR46795">
    <property type="entry name" value="ABC TRANSPORTER PERMEASE-RELATED-RELATED"/>
    <property type="match status" value="1"/>
</dbReference>
<reference evidence="8 9" key="1">
    <citation type="submission" date="2023-07" db="EMBL/GenBank/DDBJ databases">
        <title>Genomic Encyclopedia of Type Strains, Phase IV (KMG-IV): sequencing the most valuable type-strain genomes for metagenomic binning, comparative biology and taxonomic classification.</title>
        <authorList>
            <person name="Goeker M."/>
        </authorList>
    </citation>
    <scope>NUCLEOTIDE SEQUENCE [LARGE SCALE GENOMIC DNA]</scope>
    <source>
        <strain evidence="8 9">DSM 46876</strain>
    </source>
</reference>
<evidence type="ECO:0000256" key="5">
    <source>
        <dbReference type="ARBA" id="ARBA00023136"/>
    </source>
</evidence>
<comment type="similarity">
    <text evidence="6">Belongs to the ABC-4 integral membrane protein family.</text>
</comment>
<evidence type="ECO:0000256" key="3">
    <source>
        <dbReference type="ARBA" id="ARBA00022692"/>
    </source>
</evidence>
<feature type="transmembrane region" description="Helical" evidence="6">
    <location>
        <begin position="271"/>
        <end position="292"/>
    </location>
</feature>
<organism evidence="8 9">
    <name type="scientific">Croceifilum oryzae</name>
    <dbReference type="NCBI Taxonomy" id="1553429"/>
    <lineage>
        <taxon>Bacteria</taxon>
        <taxon>Bacillati</taxon>
        <taxon>Bacillota</taxon>
        <taxon>Bacilli</taxon>
        <taxon>Bacillales</taxon>
        <taxon>Thermoactinomycetaceae</taxon>
        <taxon>Croceifilum</taxon>
    </lineage>
</organism>
<dbReference type="PIRSF" id="PIRSF018968">
    <property type="entry name" value="ABC_permease_BceB"/>
    <property type="match status" value="1"/>
</dbReference>
<sequence>MNFRQFALNNVKRNARAYSAYFLSSVFAVMVFFTYAVFIFHPSLDIPGLRKVMGAAVGIAYVFSFLFVFYSISIFLKSRNKELGILTILGAQKKQIRKLIFLENILIGIAAIVIGMICGLACAKLILLYGANILEIKLPFYLPLQAMGLTAGAFFVLYIVLSFSILAFIRQKKALELLMGTSKPKKEPKAHILLILLSIGLIATAYYFSSKSFTYMKEALVSGIMGIYFFFTQFCVFLMRLLKRNRSFYWRGTKLLWVSEMSYKLKDNARMFFMVTIVIIMASSAISLVHYMDYETKEAYRENPFAITFSDREGKDWASGMKKIDLELEKAGLTYEKVISKSIWIHGGLHVIKESDYPQLAKLLEMKVSHKLKSREAILISPESKLENSRSGQQIEQELKEELSVHDLQIVQRIDKTIELYNAFVVVNDQTYQQIEQKQREKNQAQQNKANPENISIYYFVPDWSNQKFPRSDSKQAKLSKVLEGIAHEDGHVKTRAVSYLEKQKEHSMMSFIGILIAAIFSLATGSFLYFKLYSDLNDDQRIYQMLSRIGLSTREMKWTCTIQMAMLFFIPFIVAGLVSVSVSVLQVFSRSSFQAQGMLTSSLISITGFFVVQLVYFLIIRALYLKEMNKVMVESMH</sequence>
<evidence type="ECO:0000256" key="1">
    <source>
        <dbReference type="ARBA" id="ARBA00004651"/>
    </source>
</evidence>
<keyword evidence="3 6" id="KW-0812">Transmembrane</keyword>
<feature type="domain" description="ABC3 transporter permease C-terminal" evidence="7">
    <location>
        <begin position="56"/>
        <end position="170"/>
    </location>
</feature>
<feature type="transmembrane region" description="Helical" evidence="6">
    <location>
        <begin position="20"/>
        <end position="40"/>
    </location>
</feature>
<keyword evidence="4 6" id="KW-1133">Transmembrane helix</keyword>
<feature type="transmembrane region" description="Helical" evidence="6">
    <location>
        <begin position="52"/>
        <end position="76"/>
    </location>
</feature>
<keyword evidence="6" id="KW-0813">Transport</keyword>
<dbReference type="InterPro" id="IPR027022">
    <property type="entry name" value="ABC_permease_BceB-typ"/>
</dbReference>
<feature type="transmembrane region" description="Helical" evidence="6">
    <location>
        <begin position="601"/>
        <end position="625"/>
    </location>
</feature>
<evidence type="ECO:0000256" key="2">
    <source>
        <dbReference type="ARBA" id="ARBA00022475"/>
    </source>
</evidence>
<evidence type="ECO:0000313" key="9">
    <source>
        <dbReference type="Proteomes" id="UP001238450"/>
    </source>
</evidence>
<feature type="transmembrane region" description="Helical" evidence="6">
    <location>
        <begin position="190"/>
        <end position="208"/>
    </location>
</feature>
<evidence type="ECO:0000313" key="8">
    <source>
        <dbReference type="EMBL" id="MDQ0416817.1"/>
    </source>
</evidence>
<dbReference type="InterPro" id="IPR003838">
    <property type="entry name" value="ABC3_permease_C"/>
</dbReference>
<dbReference type="RefSeq" id="WP_307251457.1">
    <property type="nucleotide sequence ID" value="NZ_JAUSUV010000004.1"/>
</dbReference>
<feature type="transmembrane region" description="Helical" evidence="6">
    <location>
        <begin position="509"/>
        <end position="531"/>
    </location>
</feature>
<dbReference type="AlphaFoldDB" id="A0AAJ1WPS7"/>
<dbReference type="Pfam" id="PF02687">
    <property type="entry name" value="FtsX"/>
    <property type="match status" value="1"/>
</dbReference>
<keyword evidence="5 6" id="KW-0472">Membrane</keyword>
<comment type="subcellular location">
    <subcellularLocation>
        <location evidence="1 6">Cell membrane</location>
        <topology evidence="1 6">Multi-pass membrane protein</topology>
    </subcellularLocation>
</comment>
<feature type="transmembrane region" description="Helical" evidence="6">
    <location>
        <begin position="565"/>
        <end position="589"/>
    </location>
</feature>
<keyword evidence="9" id="KW-1185">Reference proteome</keyword>
<dbReference type="InterPro" id="IPR052536">
    <property type="entry name" value="ABC-4_Integral_Memb_Prot"/>
</dbReference>
<evidence type="ECO:0000256" key="6">
    <source>
        <dbReference type="PIRNR" id="PIRNR018968"/>
    </source>
</evidence>
<accession>A0AAJ1WPS7</accession>
<proteinExistence type="inferred from homology"/>
<evidence type="ECO:0000256" key="4">
    <source>
        <dbReference type="ARBA" id="ARBA00022989"/>
    </source>
</evidence>
<dbReference type="GO" id="GO:0005886">
    <property type="term" value="C:plasma membrane"/>
    <property type="evidence" value="ECO:0007669"/>
    <property type="project" value="UniProtKB-SubCell"/>
</dbReference>
<dbReference type="GO" id="GO:0055085">
    <property type="term" value="P:transmembrane transport"/>
    <property type="evidence" value="ECO:0007669"/>
    <property type="project" value="UniProtKB-UniRule"/>
</dbReference>
<comment type="caution">
    <text evidence="8">The sequence shown here is derived from an EMBL/GenBank/DDBJ whole genome shotgun (WGS) entry which is preliminary data.</text>
</comment>
<name>A0AAJ1WPS7_9BACL</name>
<feature type="transmembrane region" description="Helical" evidence="6">
    <location>
        <begin position="101"/>
        <end position="127"/>
    </location>
</feature>
<evidence type="ECO:0000259" key="7">
    <source>
        <dbReference type="Pfam" id="PF02687"/>
    </source>
</evidence>
<dbReference type="EMBL" id="JAUSUV010000004">
    <property type="protein sequence ID" value="MDQ0416817.1"/>
    <property type="molecule type" value="Genomic_DNA"/>
</dbReference>
<gene>
    <name evidence="8" type="ORF">J2Z48_000989</name>
</gene>
<dbReference type="Proteomes" id="UP001238450">
    <property type="component" value="Unassembled WGS sequence"/>
</dbReference>
<feature type="transmembrane region" description="Helical" evidence="6">
    <location>
        <begin position="147"/>
        <end position="169"/>
    </location>
</feature>
<feature type="transmembrane region" description="Helical" evidence="6">
    <location>
        <begin position="220"/>
        <end position="242"/>
    </location>
</feature>
<dbReference type="PANTHER" id="PTHR46795:SF2">
    <property type="entry name" value="ABC TRANSPORTER, PERMEASE PROTEIN"/>
    <property type="match status" value="1"/>
</dbReference>
<keyword evidence="2 6" id="KW-1003">Cell membrane</keyword>
<protein>
    <submittedName>
        <fullName evidence="8">ABC transport system permease protein</fullName>
    </submittedName>
</protein>